<keyword evidence="5 7" id="KW-0501">Molybdenum cofactor biosynthesis</keyword>
<dbReference type="NCBIfam" id="TIGR00177">
    <property type="entry name" value="molyb_syn"/>
    <property type="match status" value="1"/>
</dbReference>
<dbReference type="GO" id="GO:0005829">
    <property type="term" value="C:cytosol"/>
    <property type="evidence" value="ECO:0007669"/>
    <property type="project" value="TreeGrafter"/>
</dbReference>
<dbReference type="InterPro" id="IPR005110">
    <property type="entry name" value="MoeA_linker/N"/>
</dbReference>
<keyword evidence="10" id="KW-1185">Reference proteome</keyword>
<dbReference type="Gene3D" id="2.40.340.10">
    <property type="entry name" value="MoeA, C-terminal, domain IV"/>
    <property type="match status" value="1"/>
</dbReference>
<dbReference type="RefSeq" id="WP_127746744.1">
    <property type="nucleotide sequence ID" value="NZ_SACN01000006.1"/>
</dbReference>
<dbReference type="Pfam" id="PF12804">
    <property type="entry name" value="NTP_transf_3"/>
    <property type="match status" value="1"/>
</dbReference>
<dbReference type="SMART" id="SM00852">
    <property type="entry name" value="MoCF_biosynth"/>
    <property type="match status" value="1"/>
</dbReference>
<feature type="domain" description="MoaB/Mog" evidence="8">
    <location>
        <begin position="339"/>
        <end position="470"/>
    </location>
</feature>
<dbReference type="InterPro" id="IPR025877">
    <property type="entry name" value="MobA-like_NTP_Trfase"/>
</dbReference>
<dbReference type="SUPFAM" id="SSF53218">
    <property type="entry name" value="Molybdenum cofactor biosynthesis proteins"/>
    <property type="match status" value="1"/>
</dbReference>
<dbReference type="PANTHER" id="PTHR10192:SF5">
    <property type="entry name" value="GEPHYRIN"/>
    <property type="match status" value="1"/>
</dbReference>
<evidence type="ECO:0000256" key="5">
    <source>
        <dbReference type="ARBA" id="ARBA00023150"/>
    </source>
</evidence>
<dbReference type="InterPro" id="IPR036688">
    <property type="entry name" value="MoeA_C_domain_IV_sf"/>
</dbReference>
<dbReference type="Pfam" id="PF00994">
    <property type="entry name" value="MoCF_biosynth"/>
    <property type="match status" value="1"/>
</dbReference>
<evidence type="ECO:0000256" key="6">
    <source>
        <dbReference type="ARBA" id="ARBA00047317"/>
    </source>
</evidence>
<comment type="similarity">
    <text evidence="3 7">Belongs to the MoeA family.</text>
</comment>
<dbReference type="Gene3D" id="3.90.550.10">
    <property type="entry name" value="Spore Coat Polysaccharide Biosynthesis Protein SpsA, Chain A"/>
    <property type="match status" value="1"/>
</dbReference>
<gene>
    <name evidence="9" type="ORF">EOD43_22820</name>
</gene>
<dbReference type="InterPro" id="IPR036135">
    <property type="entry name" value="MoeA_linker/N_sf"/>
</dbReference>
<dbReference type="PROSITE" id="PS01079">
    <property type="entry name" value="MOCF_BIOSYNTHESIS_2"/>
    <property type="match status" value="1"/>
</dbReference>
<comment type="catalytic activity">
    <reaction evidence="6">
        <text>adenylyl-molybdopterin + molybdate = Mo-molybdopterin + AMP + H(+)</text>
        <dbReference type="Rhea" id="RHEA:35047"/>
        <dbReference type="ChEBI" id="CHEBI:15378"/>
        <dbReference type="ChEBI" id="CHEBI:36264"/>
        <dbReference type="ChEBI" id="CHEBI:62727"/>
        <dbReference type="ChEBI" id="CHEBI:71302"/>
        <dbReference type="ChEBI" id="CHEBI:456215"/>
        <dbReference type="EC" id="2.10.1.1"/>
    </reaction>
</comment>
<dbReference type="Proteomes" id="UP000282971">
    <property type="component" value="Unassembled WGS sequence"/>
</dbReference>
<dbReference type="OrthoDB" id="9804758at2"/>
<dbReference type="InterPro" id="IPR008284">
    <property type="entry name" value="MoCF_biosynth_CS"/>
</dbReference>
<name>A0A437LUU1_9SPHN</name>
<protein>
    <recommendedName>
        <fullName evidence="7">Molybdopterin molybdenumtransferase</fullName>
        <ecNumber evidence="7">2.10.1.1</ecNumber>
    </recommendedName>
</protein>
<sequence>MKRLGVVLAGGRSSRFGSDKARAMLEDRPLIDHARDTIAPFVDAMATDIPDHPAPGLGPLGGLCGALRHAKARGFDAVVVTACDIPQLPSDVVPKLIDAAPAFLLEAPVVGCWPVGLADQLEAFLGGEDRSMHAWARACAATGIASDPIRNINRPSDLTSAPKPKPNRPAFFEAIAAVEHHVAALPIETIALTDALGRVTSAPVQARLFHPAADMSAMDGFVLTAADCAGGDLAIGDPIFAGDVSAPLPPGTARPIMTGAIIPAGGATVLIKERATVDGDRLHITEPVATNMNIRRKGEDAAPGDEVLGPGRTISAPMLGALVAYGVETIDVRRRPRIAIIPTGDELGSGIIDVNGPMIAALFAETGAAVTLSAPVPDSREAIAGAIAAALATADFVITTGGASAGERDHIPDAVRDVGAAIHFHGVRMRPGKPVLFATTPGGVPILGLPGNPVAALVGCRFFGMATLRRLLGLPSEAGRAVTSAVLPTNGVANVTRVVAGDGPISPLPGDRPHMMRSLLTADHWMVQLSDTEQATLFPLIDRLG</sequence>
<organism evidence="9 10">
    <name type="scientific">Sphingomonas crocodyli</name>
    <dbReference type="NCBI Taxonomy" id="1979270"/>
    <lineage>
        <taxon>Bacteria</taxon>
        <taxon>Pseudomonadati</taxon>
        <taxon>Pseudomonadota</taxon>
        <taxon>Alphaproteobacteria</taxon>
        <taxon>Sphingomonadales</taxon>
        <taxon>Sphingomonadaceae</taxon>
        <taxon>Sphingomonas</taxon>
    </lineage>
</organism>
<dbReference type="SUPFAM" id="SSF53448">
    <property type="entry name" value="Nucleotide-diphospho-sugar transferases"/>
    <property type="match status" value="1"/>
</dbReference>
<evidence type="ECO:0000313" key="10">
    <source>
        <dbReference type="Proteomes" id="UP000282971"/>
    </source>
</evidence>
<comment type="function">
    <text evidence="1 7">Catalyzes the insertion of molybdate into adenylated molybdopterin with the concomitant release of AMP.</text>
</comment>
<evidence type="ECO:0000256" key="1">
    <source>
        <dbReference type="ARBA" id="ARBA00002901"/>
    </source>
</evidence>
<keyword evidence="7" id="KW-0808">Transferase</keyword>
<dbReference type="InterPro" id="IPR036425">
    <property type="entry name" value="MoaB/Mog-like_dom_sf"/>
</dbReference>
<evidence type="ECO:0000313" key="9">
    <source>
        <dbReference type="EMBL" id="RVT89154.1"/>
    </source>
</evidence>
<keyword evidence="7" id="KW-0500">Molybdenum</keyword>
<dbReference type="Gene3D" id="2.170.190.11">
    <property type="entry name" value="Molybdopterin biosynthesis moea protein, domain 3"/>
    <property type="match status" value="1"/>
</dbReference>
<proteinExistence type="inferred from homology"/>
<dbReference type="AlphaFoldDB" id="A0A437LUU1"/>
<reference evidence="9 10" key="1">
    <citation type="submission" date="2019-01" db="EMBL/GenBank/DDBJ databases">
        <authorList>
            <person name="Chen W.-M."/>
        </authorList>
    </citation>
    <scope>NUCLEOTIDE SEQUENCE [LARGE SCALE GENOMIC DNA]</scope>
    <source>
        <strain evidence="9 10">CCP-7</strain>
    </source>
</reference>
<comment type="cofactor">
    <cofactor evidence="7">
        <name>Mg(2+)</name>
        <dbReference type="ChEBI" id="CHEBI:18420"/>
    </cofactor>
</comment>
<dbReference type="CDD" id="cd00887">
    <property type="entry name" value="MoeA"/>
    <property type="match status" value="1"/>
</dbReference>
<dbReference type="Gene3D" id="3.90.105.10">
    <property type="entry name" value="Molybdopterin biosynthesis moea protein, domain 2"/>
    <property type="match status" value="1"/>
</dbReference>
<dbReference type="GO" id="GO:0046872">
    <property type="term" value="F:metal ion binding"/>
    <property type="evidence" value="ECO:0007669"/>
    <property type="project" value="UniProtKB-UniRule"/>
</dbReference>
<dbReference type="Pfam" id="PF03453">
    <property type="entry name" value="MoeA_N"/>
    <property type="match status" value="1"/>
</dbReference>
<evidence type="ECO:0000256" key="4">
    <source>
        <dbReference type="ARBA" id="ARBA00022842"/>
    </source>
</evidence>
<dbReference type="Gene3D" id="3.40.980.10">
    <property type="entry name" value="MoaB/Mog-like domain"/>
    <property type="match status" value="1"/>
</dbReference>
<dbReference type="InterPro" id="IPR038987">
    <property type="entry name" value="MoeA-like"/>
</dbReference>
<evidence type="ECO:0000256" key="7">
    <source>
        <dbReference type="RuleBase" id="RU365090"/>
    </source>
</evidence>
<evidence type="ECO:0000256" key="3">
    <source>
        <dbReference type="ARBA" id="ARBA00010763"/>
    </source>
</evidence>
<dbReference type="InterPro" id="IPR029044">
    <property type="entry name" value="Nucleotide-diphossugar_trans"/>
</dbReference>
<dbReference type="EMBL" id="SACN01000006">
    <property type="protein sequence ID" value="RVT89154.1"/>
    <property type="molecule type" value="Genomic_DNA"/>
</dbReference>
<dbReference type="InterPro" id="IPR001453">
    <property type="entry name" value="MoaB/Mog_dom"/>
</dbReference>
<comment type="caution">
    <text evidence="9">The sequence shown here is derived from an EMBL/GenBank/DDBJ whole genome shotgun (WGS) entry which is preliminary data.</text>
</comment>
<accession>A0A437LUU1</accession>
<evidence type="ECO:0000256" key="2">
    <source>
        <dbReference type="ARBA" id="ARBA00005046"/>
    </source>
</evidence>
<dbReference type="EC" id="2.10.1.1" evidence="7"/>
<keyword evidence="4 7" id="KW-0460">Magnesium</keyword>
<evidence type="ECO:0000259" key="8">
    <source>
        <dbReference type="SMART" id="SM00852"/>
    </source>
</evidence>
<dbReference type="UniPathway" id="UPA00344"/>
<dbReference type="GO" id="GO:0061599">
    <property type="term" value="F:molybdopterin molybdotransferase activity"/>
    <property type="evidence" value="ECO:0007669"/>
    <property type="project" value="UniProtKB-UniRule"/>
</dbReference>
<keyword evidence="7" id="KW-0479">Metal-binding</keyword>
<dbReference type="SUPFAM" id="SSF63882">
    <property type="entry name" value="MoeA N-terminal region -like"/>
    <property type="match status" value="1"/>
</dbReference>
<dbReference type="GO" id="GO:0016779">
    <property type="term" value="F:nucleotidyltransferase activity"/>
    <property type="evidence" value="ECO:0007669"/>
    <property type="project" value="UniProtKB-ARBA"/>
</dbReference>
<dbReference type="PANTHER" id="PTHR10192">
    <property type="entry name" value="MOLYBDOPTERIN BIOSYNTHESIS PROTEIN"/>
    <property type="match status" value="1"/>
</dbReference>
<comment type="pathway">
    <text evidence="2 7">Cofactor biosynthesis; molybdopterin biosynthesis.</text>
</comment>
<dbReference type="GO" id="GO:0006777">
    <property type="term" value="P:Mo-molybdopterin cofactor biosynthetic process"/>
    <property type="evidence" value="ECO:0007669"/>
    <property type="project" value="UniProtKB-UniRule"/>
</dbReference>